<protein>
    <submittedName>
        <fullName evidence="1">Uncharacterized protein</fullName>
    </submittedName>
</protein>
<evidence type="ECO:0000313" key="1">
    <source>
        <dbReference type="EMBL" id="COY40601.1"/>
    </source>
</evidence>
<dbReference type="Proteomes" id="UP000039021">
    <property type="component" value="Unassembled WGS sequence"/>
</dbReference>
<proteinExistence type="predicted"/>
<accession>A0A916LCE1</accession>
<dbReference type="EMBL" id="CSBK01001188">
    <property type="protein sequence ID" value="COY40601.1"/>
    <property type="molecule type" value="Genomic_DNA"/>
</dbReference>
<organism evidence="1 2">
    <name type="scientific">Mycobacterium tuberculosis</name>
    <dbReference type="NCBI Taxonomy" id="1773"/>
    <lineage>
        <taxon>Bacteria</taxon>
        <taxon>Bacillati</taxon>
        <taxon>Actinomycetota</taxon>
        <taxon>Actinomycetes</taxon>
        <taxon>Mycobacteriales</taxon>
        <taxon>Mycobacteriaceae</taxon>
        <taxon>Mycobacterium</taxon>
        <taxon>Mycobacterium tuberculosis complex</taxon>
    </lineage>
</organism>
<dbReference type="AlphaFoldDB" id="A0A916LCE1"/>
<name>A0A916LCE1_MYCTX</name>
<sequence>MTATVSGEPSGARVMMPAFSPAIPAISAPR</sequence>
<comment type="caution">
    <text evidence="1">The sequence shown here is derived from an EMBL/GenBank/DDBJ whole genome shotgun (WGS) entry which is preliminary data.</text>
</comment>
<reference evidence="2" key="1">
    <citation type="submission" date="2015-03" db="EMBL/GenBank/DDBJ databases">
        <authorList>
            <consortium name="Pathogen Informatics"/>
        </authorList>
    </citation>
    <scope>NUCLEOTIDE SEQUENCE [LARGE SCALE GENOMIC DNA]</scope>
    <source>
        <strain evidence="2">N09902308</strain>
    </source>
</reference>
<evidence type="ECO:0000313" key="2">
    <source>
        <dbReference type="Proteomes" id="UP000039021"/>
    </source>
</evidence>
<gene>
    <name evidence="1" type="ORF">ERS007739_02560</name>
</gene>